<gene>
    <name evidence="2" type="ORF">N478_11180</name>
</gene>
<accession>A0A162BVC2</accession>
<organism evidence="2 3">
    <name type="scientific">Pseudoalteromonas luteoviolacea S4060-1</name>
    <dbReference type="NCBI Taxonomy" id="1365257"/>
    <lineage>
        <taxon>Bacteria</taxon>
        <taxon>Pseudomonadati</taxon>
        <taxon>Pseudomonadota</taxon>
        <taxon>Gammaproteobacteria</taxon>
        <taxon>Alteromonadales</taxon>
        <taxon>Pseudoalteromonadaceae</taxon>
        <taxon>Pseudoalteromonas</taxon>
    </lineage>
</organism>
<dbReference type="Proteomes" id="UP000076661">
    <property type="component" value="Unassembled WGS sequence"/>
</dbReference>
<evidence type="ECO:0000313" key="3">
    <source>
        <dbReference type="Proteomes" id="UP000076661"/>
    </source>
</evidence>
<reference evidence="2 3" key="1">
    <citation type="submission" date="2013-07" db="EMBL/GenBank/DDBJ databases">
        <title>Comparative Genomic and Metabolomic Analysis of Twelve Strains of Pseudoalteromonas luteoviolacea.</title>
        <authorList>
            <person name="Vynne N.G."/>
            <person name="Mansson M."/>
            <person name="Gram L."/>
        </authorList>
    </citation>
    <scope>NUCLEOTIDE SEQUENCE [LARGE SCALE GENOMIC DNA]</scope>
    <source>
        <strain evidence="2 3">S4060-1</strain>
    </source>
</reference>
<evidence type="ECO:0000256" key="1">
    <source>
        <dbReference type="SAM" id="SignalP"/>
    </source>
</evidence>
<protein>
    <submittedName>
        <fullName evidence="2">Uncharacterized protein</fullName>
    </submittedName>
</protein>
<keyword evidence="1" id="KW-0732">Signal</keyword>
<feature type="chain" id="PRO_5007832229" evidence="1">
    <location>
        <begin position="26"/>
        <end position="124"/>
    </location>
</feature>
<comment type="caution">
    <text evidence="2">The sequence shown here is derived from an EMBL/GenBank/DDBJ whole genome shotgun (WGS) entry which is preliminary data.</text>
</comment>
<sequence length="124" mass="12980">MKLTSIATKLFASAVICAASLSAHAGYKQTGNVEVSSTSIKGSFGSARNSSDTRQILSISDYGNLVLVFAKNSSGTIKTCTTSEQTKKEQLRGATSDSYLIIGLSGGTCSSVYVDNSSKHEAKR</sequence>
<name>A0A162BVC2_9GAMM</name>
<dbReference type="AlphaFoldDB" id="A0A162BVC2"/>
<proteinExistence type="predicted"/>
<dbReference type="PATRIC" id="fig|1365257.3.peg.630"/>
<dbReference type="EMBL" id="AUXX01000005">
    <property type="protein sequence ID" value="KZN69187.1"/>
    <property type="molecule type" value="Genomic_DNA"/>
</dbReference>
<feature type="signal peptide" evidence="1">
    <location>
        <begin position="1"/>
        <end position="25"/>
    </location>
</feature>
<dbReference type="RefSeq" id="WP_063379948.1">
    <property type="nucleotide sequence ID" value="NZ_AUXX01000005.1"/>
</dbReference>
<evidence type="ECO:0000313" key="2">
    <source>
        <dbReference type="EMBL" id="KZN69187.1"/>
    </source>
</evidence>